<evidence type="ECO:0000313" key="2">
    <source>
        <dbReference type="Proteomes" id="UP001515480"/>
    </source>
</evidence>
<dbReference type="PANTHER" id="PTHR40036:SF1">
    <property type="entry name" value="MACROCIN O-METHYLTRANSFERASE"/>
    <property type="match status" value="1"/>
</dbReference>
<dbReference type="AlphaFoldDB" id="A0AB34JZR2"/>
<evidence type="ECO:0008006" key="3">
    <source>
        <dbReference type="Google" id="ProtNLM"/>
    </source>
</evidence>
<dbReference type="InterPro" id="IPR029063">
    <property type="entry name" value="SAM-dependent_MTases_sf"/>
</dbReference>
<comment type="caution">
    <text evidence="1">The sequence shown here is derived from an EMBL/GenBank/DDBJ whole genome shotgun (WGS) entry which is preliminary data.</text>
</comment>
<name>A0AB34JZR2_PRYPA</name>
<keyword evidence="2" id="KW-1185">Reference proteome</keyword>
<accession>A0AB34JZR2</accession>
<gene>
    <name evidence="1" type="ORF">AB1Y20_014869</name>
</gene>
<dbReference type="EMBL" id="JBGBPQ010000003">
    <property type="protein sequence ID" value="KAL1526141.1"/>
    <property type="molecule type" value="Genomic_DNA"/>
</dbReference>
<protein>
    <recommendedName>
        <fullName evidence="3">Macrocin O-methyltransferase</fullName>
    </recommendedName>
</protein>
<dbReference type="InterPro" id="IPR008884">
    <property type="entry name" value="TylF_MeTrfase"/>
</dbReference>
<dbReference type="PANTHER" id="PTHR40036">
    <property type="entry name" value="MACROCIN O-METHYLTRANSFERASE"/>
    <property type="match status" value="1"/>
</dbReference>
<dbReference type="Gene3D" id="3.40.50.150">
    <property type="entry name" value="Vaccinia Virus protein VP39"/>
    <property type="match status" value="1"/>
</dbReference>
<dbReference type="Pfam" id="PF05711">
    <property type="entry name" value="TylF"/>
    <property type="match status" value="1"/>
</dbReference>
<dbReference type="SUPFAM" id="SSF53335">
    <property type="entry name" value="S-adenosyl-L-methionine-dependent methyltransferases"/>
    <property type="match status" value="1"/>
</dbReference>
<proteinExistence type="predicted"/>
<sequence>MHLWLLWLCHAHAQPPTRSPAVDRAAAHWRQCRGKTMVPYYNAMMAYKAVEYLNQHRIPGDIVEAGVWAGGMSCLMAHAQMATQTLPRRIWLFDTFEGMPEPTAEDDRRSRRLWKAVRNGSTRVPGAVRERKWAYAPLPEVRAVLVGTGYPDLSFVQGKVEATLLDSAIQLPSTIALLRLDTDWYKSTQVELNVLWPRLSPGGWMYVDDYSAFGGARRAVDEWLKAHGWARAARKAKAVKKTARRPTGPSDDSVGCFSVIKARPFNASAPFDASNETLRALCPACSGAV</sequence>
<dbReference type="Proteomes" id="UP001515480">
    <property type="component" value="Unassembled WGS sequence"/>
</dbReference>
<evidence type="ECO:0000313" key="1">
    <source>
        <dbReference type="EMBL" id="KAL1526141.1"/>
    </source>
</evidence>
<reference evidence="1 2" key="1">
    <citation type="journal article" date="2024" name="Science">
        <title>Giant polyketide synthase enzymes in the biosynthesis of giant marine polyether toxins.</title>
        <authorList>
            <person name="Fallon T.R."/>
            <person name="Shende V.V."/>
            <person name="Wierzbicki I.H."/>
            <person name="Pendleton A.L."/>
            <person name="Watervoot N.F."/>
            <person name="Auber R.P."/>
            <person name="Gonzalez D.J."/>
            <person name="Wisecaver J.H."/>
            <person name="Moore B.S."/>
        </authorList>
    </citation>
    <scope>NUCLEOTIDE SEQUENCE [LARGE SCALE GENOMIC DNA]</scope>
    <source>
        <strain evidence="1 2">12B1</strain>
    </source>
</reference>
<organism evidence="1 2">
    <name type="scientific">Prymnesium parvum</name>
    <name type="common">Toxic golden alga</name>
    <dbReference type="NCBI Taxonomy" id="97485"/>
    <lineage>
        <taxon>Eukaryota</taxon>
        <taxon>Haptista</taxon>
        <taxon>Haptophyta</taxon>
        <taxon>Prymnesiophyceae</taxon>
        <taxon>Prymnesiales</taxon>
        <taxon>Prymnesiaceae</taxon>
        <taxon>Prymnesium</taxon>
    </lineage>
</organism>